<reference evidence="2" key="1">
    <citation type="journal article" date="2019" name="Int. J. Syst. Evol. Microbiol.">
        <title>The Global Catalogue of Microorganisms (GCM) 10K type strain sequencing project: providing services to taxonomists for standard genome sequencing and annotation.</title>
        <authorList>
            <consortium name="The Broad Institute Genomics Platform"/>
            <consortium name="The Broad Institute Genome Sequencing Center for Infectious Disease"/>
            <person name="Wu L."/>
            <person name="Ma J."/>
        </authorList>
    </citation>
    <scope>NUCLEOTIDE SEQUENCE [LARGE SCALE GENOMIC DNA]</scope>
    <source>
        <strain evidence="2">CCUG 62414</strain>
    </source>
</reference>
<evidence type="ECO:0008006" key="3">
    <source>
        <dbReference type="Google" id="ProtNLM"/>
    </source>
</evidence>
<evidence type="ECO:0000313" key="2">
    <source>
        <dbReference type="Proteomes" id="UP001597061"/>
    </source>
</evidence>
<keyword evidence="2" id="KW-1185">Reference proteome</keyword>
<dbReference type="EMBL" id="JBHTJI010000022">
    <property type="protein sequence ID" value="MFD0990880.1"/>
    <property type="molecule type" value="Genomic_DNA"/>
</dbReference>
<dbReference type="RefSeq" id="WP_379926529.1">
    <property type="nucleotide sequence ID" value="NZ_JBHTJI010000022.1"/>
</dbReference>
<sequence length="162" mass="19119">MKKEIIFILSTIVFLNCESEKKFSDYNELDFYEVQGIINYVGSNKNPFDSQRIKDVSFSYFLDRPVPIKGIEKNINLFELDARFPMYESSNGYPLIVLVHKKDENISFYGQIGILENLNDKEKEFLSQHFKNEMQKIKKKMPEYIYNALTKDTVRETSNSKQ</sequence>
<name>A0ABW3JL63_9FLAO</name>
<protein>
    <recommendedName>
        <fullName evidence="3">DUF4825 domain-containing protein</fullName>
    </recommendedName>
</protein>
<organism evidence="1 2">
    <name type="scientific">Mariniflexile jejuense</name>
    <dbReference type="NCBI Taxonomy" id="1173582"/>
    <lineage>
        <taxon>Bacteria</taxon>
        <taxon>Pseudomonadati</taxon>
        <taxon>Bacteroidota</taxon>
        <taxon>Flavobacteriia</taxon>
        <taxon>Flavobacteriales</taxon>
        <taxon>Flavobacteriaceae</taxon>
        <taxon>Mariniflexile</taxon>
    </lineage>
</organism>
<dbReference type="Proteomes" id="UP001597061">
    <property type="component" value="Unassembled WGS sequence"/>
</dbReference>
<proteinExistence type="predicted"/>
<evidence type="ECO:0000313" key="1">
    <source>
        <dbReference type="EMBL" id="MFD0990880.1"/>
    </source>
</evidence>
<accession>A0ABW3JL63</accession>
<gene>
    <name evidence="1" type="ORF">ACFQ1R_12295</name>
</gene>
<comment type="caution">
    <text evidence="1">The sequence shown here is derived from an EMBL/GenBank/DDBJ whole genome shotgun (WGS) entry which is preliminary data.</text>
</comment>